<evidence type="ECO:0000259" key="2">
    <source>
        <dbReference type="Pfam" id="PF08447"/>
    </source>
</evidence>
<dbReference type="CDD" id="cd00130">
    <property type="entry name" value="PAS"/>
    <property type="match status" value="1"/>
</dbReference>
<dbReference type="Gene3D" id="3.30.450.20">
    <property type="entry name" value="PAS domain"/>
    <property type="match status" value="1"/>
</dbReference>
<dbReference type="RefSeq" id="WP_185660251.1">
    <property type="nucleotide sequence ID" value="NZ_CAWPOO010000012.1"/>
</dbReference>
<keyword evidence="4" id="KW-1185">Reference proteome</keyword>
<evidence type="ECO:0000256" key="1">
    <source>
        <dbReference type="SAM" id="Coils"/>
    </source>
</evidence>
<gene>
    <name evidence="3" type="ORF">H5P27_09965</name>
</gene>
<dbReference type="SUPFAM" id="SSF58104">
    <property type="entry name" value="Methyl-accepting chemotaxis protein (MCP) signaling domain"/>
    <property type="match status" value="1"/>
</dbReference>
<comment type="caution">
    <text evidence="3">The sequence shown here is derived from an EMBL/GenBank/DDBJ whole genome shotgun (WGS) entry which is preliminary data.</text>
</comment>
<protein>
    <submittedName>
        <fullName evidence="3">PAS domain-containing protein</fullName>
    </submittedName>
</protein>
<organism evidence="3 4">
    <name type="scientific">Pelagicoccus albus</name>
    <dbReference type="NCBI Taxonomy" id="415222"/>
    <lineage>
        <taxon>Bacteria</taxon>
        <taxon>Pseudomonadati</taxon>
        <taxon>Verrucomicrobiota</taxon>
        <taxon>Opitutia</taxon>
        <taxon>Puniceicoccales</taxon>
        <taxon>Pelagicoccaceae</taxon>
        <taxon>Pelagicoccus</taxon>
    </lineage>
</organism>
<feature type="coiled-coil region" evidence="1">
    <location>
        <begin position="396"/>
        <end position="430"/>
    </location>
</feature>
<evidence type="ECO:0000313" key="4">
    <source>
        <dbReference type="Proteomes" id="UP000526501"/>
    </source>
</evidence>
<dbReference type="AlphaFoldDB" id="A0A7X1B676"/>
<accession>A0A7X1B676</accession>
<name>A0A7X1B676_9BACT</name>
<feature type="domain" description="PAS fold-3" evidence="2">
    <location>
        <begin position="39"/>
        <end position="103"/>
    </location>
</feature>
<reference evidence="3 4" key="1">
    <citation type="submission" date="2020-07" db="EMBL/GenBank/DDBJ databases">
        <authorList>
            <person name="Feng X."/>
        </authorList>
    </citation>
    <scope>NUCLEOTIDE SEQUENCE [LARGE SCALE GENOMIC DNA]</scope>
    <source>
        <strain evidence="3 4">JCM23202</strain>
    </source>
</reference>
<proteinExistence type="predicted"/>
<keyword evidence="1" id="KW-0175">Coiled coil</keyword>
<dbReference type="InterPro" id="IPR013655">
    <property type="entry name" value="PAS_fold_3"/>
</dbReference>
<dbReference type="Proteomes" id="UP000526501">
    <property type="component" value="Unassembled WGS sequence"/>
</dbReference>
<dbReference type="InterPro" id="IPR035965">
    <property type="entry name" value="PAS-like_dom_sf"/>
</dbReference>
<dbReference type="InterPro" id="IPR000014">
    <property type="entry name" value="PAS"/>
</dbReference>
<dbReference type="SUPFAM" id="SSF55785">
    <property type="entry name" value="PYP-like sensor domain (PAS domain)"/>
    <property type="match status" value="1"/>
</dbReference>
<dbReference type="EMBL" id="JACHVC010000012">
    <property type="protein sequence ID" value="MBC2606370.1"/>
    <property type="molecule type" value="Genomic_DNA"/>
</dbReference>
<dbReference type="Gene3D" id="1.10.287.950">
    <property type="entry name" value="Methyl-accepting chemotaxis protein"/>
    <property type="match status" value="1"/>
</dbReference>
<evidence type="ECO:0000313" key="3">
    <source>
        <dbReference type="EMBL" id="MBC2606370.1"/>
    </source>
</evidence>
<sequence length="485" mass="53755">MKKQALLPTGIEQQFEIYETFFSTTDYRGIITAGNSILTRTSGYSLDELIGSPHNLIRHPSMPRCVFAMLWENAKDRQPFAGYVINQAKNGNHYWVFALIEPQAEEIISIRIKPSCGLLSTIQSLYPQLLQAEDDALANGESIPQAIQRSKALLAEAVQKLGFQDYEAFSHYSINAEIRHRDSVVKKQGRTLFPTSIPSTSDQVTQEAYYRAKKAYQNLGSVFTELDNFTRLAKEIKDGRDAVRDIADEFRLNALNANIAATPLGGKGATIETITRFLHSHAGEFSDNTSSLADQAAVTTSSIQRCVARLASARIQMETLINYLCESSYSGDSRLLAGMLSVAVSENLIHAERRIHSILKSLSELGRKQEALQRAITAFNVAQTSGLMECSRLPEAKHLTSMFSDLRQRIEDANTELADSERILDKLKSLAAAAPPKIKMVIASLRTISGREPKLPLGIQPFSNAEHSMLTFEPPARNAHPSVLR</sequence>
<dbReference type="Pfam" id="PF08447">
    <property type="entry name" value="PAS_3"/>
    <property type="match status" value="1"/>
</dbReference>